<evidence type="ECO:0000256" key="1">
    <source>
        <dbReference type="SAM" id="MobiDB-lite"/>
    </source>
</evidence>
<reference evidence="2 3" key="1">
    <citation type="submission" date="2021-08" db="EMBL/GenBank/DDBJ databases">
        <title>Draft Genome Sequence of Phanerochaete sordida strain YK-624.</title>
        <authorList>
            <person name="Mori T."/>
            <person name="Dohra H."/>
            <person name="Suzuki T."/>
            <person name="Kawagishi H."/>
            <person name="Hirai H."/>
        </authorList>
    </citation>
    <scope>NUCLEOTIDE SEQUENCE [LARGE SCALE GENOMIC DNA]</scope>
    <source>
        <strain evidence="2 3">YK-624</strain>
    </source>
</reference>
<protein>
    <submittedName>
        <fullName evidence="2">Uncharacterized protein</fullName>
    </submittedName>
</protein>
<sequence>MVRLDRGVQRRRRHRRRLPRAHIAQDRRARVGVPGRHGGQRLQCECCSGVQQGQRHDGRQRPAARVVFLVCRALFQSHCAVACVTVVFISSFKFGARLFLLRLTIRPGIGPTIRRRFGTYFAHWRRRRRHRGRDCWCRSNRGRARVLAQAAGGQSGSSGARSRHDGRAL</sequence>
<evidence type="ECO:0000313" key="2">
    <source>
        <dbReference type="EMBL" id="GJE90802.1"/>
    </source>
</evidence>
<organism evidence="2 3">
    <name type="scientific">Phanerochaete sordida</name>
    <dbReference type="NCBI Taxonomy" id="48140"/>
    <lineage>
        <taxon>Eukaryota</taxon>
        <taxon>Fungi</taxon>
        <taxon>Dikarya</taxon>
        <taxon>Basidiomycota</taxon>
        <taxon>Agaricomycotina</taxon>
        <taxon>Agaricomycetes</taxon>
        <taxon>Polyporales</taxon>
        <taxon>Phanerochaetaceae</taxon>
        <taxon>Phanerochaete</taxon>
    </lineage>
</organism>
<feature type="compositionally biased region" description="Low complexity" evidence="1">
    <location>
        <begin position="148"/>
        <end position="160"/>
    </location>
</feature>
<dbReference type="AlphaFoldDB" id="A0A9P3G7Q1"/>
<dbReference type="Proteomes" id="UP000703269">
    <property type="component" value="Unassembled WGS sequence"/>
</dbReference>
<accession>A0A9P3G7Q1</accession>
<evidence type="ECO:0000313" key="3">
    <source>
        <dbReference type="Proteomes" id="UP000703269"/>
    </source>
</evidence>
<gene>
    <name evidence="2" type="ORF">PsYK624_069460</name>
</gene>
<dbReference type="EMBL" id="BPQB01000018">
    <property type="protein sequence ID" value="GJE90802.1"/>
    <property type="molecule type" value="Genomic_DNA"/>
</dbReference>
<feature type="region of interest" description="Disordered" evidence="1">
    <location>
        <begin position="148"/>
        <end position="169"/>
    </location>
</feature>
<comment type="caution">
    <text evidence="2">The sequence shown here is derived from an EMBL/GenBank/DDBJ whole genome shotgun (WGS) entry which is preliminary data.</text>
</comment>
<keyword evidence="3" id="KW-1185">Reference proteome</keyword>
<name>A0A9P3G7Q1_9APHY</name>
<proteinExistence type="predicted"/>